<dbReference type="InterPro" id="IPR056490">
    <property type="entry name" value="Rcc01698_C"/>
</dbReference>
<protein>
    <submittedName>
        <fullName evidence="4">Gene transfer agent</fullName>
    </submittedName>
</protein>
<evidence type="ECO:0000259" key="2">
    <source>
        <dbReference type="Pfam" id="PF13550"/>
    </source>
</evidence>
<dbReference type="Pfam" id="PF13550">
    <property type="entry name" value="Phage-tail_3"/>
    <property type="match status" value="1"/>
</dbReference>
<name>A0A3T0EBC6_9PROT</name>
<dbReference type="EMBL" id="CP018911">
    <property type="protein sequence ID" value="AZU04590.1"/>
    <property type="molecule type" value="Genomic_DNA"/>
</dbReference>
<dbReference type="OrthoDB" id="8445115at2"/>
<accession>A0A3T0EBC6</accession>
<evidence type="ECO:0000313" key="5">
    <source>
        <dbReference type="Proteomes" id="UP000286954"/>
    </source>
</evidence>
<dbReference type="InterPro" id="IPR025195">
    <property type="entry name" value="GTA_TIM_dom"/>
</dbReference>
<feature type="domain" description="GTA TIM-barrel-like" evidence="1">
    <location>
        <begin position="419"/>
        <end position="714"/>
    </location>
</feature>
<feature type="domain" description="Tip attachment protein J" evidence="2">
    <location>
        <begin position="773"/>
        <end position="935"/>
    </location>
</feature>
<dbReference type="RefSeq" id="WP_127567648.1">
    <property type="nucleotide sequence ID" value="NZ_BMFB01000001.1"/>
</dbReference>
<dbReference type="AlphaFoldDB" id="A0A3T0EBC6"/>
<organism evidence="4 5">
    <name type="scientific">Glycocaulis alkaliphilus</name>
    <dbReference type="NCBI Taxonomy" id="1434191"/>
    <lineage>
        <taxon>Bacteria</taxon>
        <taxon>Pseudomonadati</taxon>
        <taxon>Pseudomonadota</taxon>
        <taxon>Alphaproteobacteria</taxon>
        <taxon>Maricaulales</taxon>
        <taxon>Maricaulaceae</taxon>
        <taxon>Glycocaulis</taxon>
    </lineage>
</organism>
<reference evidence="4 5" key="1">
    <citation type="submission" date="2016-12" db="EMBL/GenBank/DDBJ databases">
        <title>The genome of dimorphic prosthecate Glycocaulis alkaliphilus 6b-8t, isolated from crude oil dictates its adaptability in petroleum environments.</title>
        <authorList>
            <person name="Wu X.-L."/>
            <person name="Geng S."/>
        </authorList>
    </citation>
    <scope>NUCLEOTIDE SEQUENCE [LARGE SCALE GENOMIC DNA]</scope>
    <source>
        <strain evidence="4 5">6B-8</strain>
    </source>
</reference>
<dbReference type="Gene3D" id="3.20.20.80">
    <property type="entry name" value="Glycosidases"/>
    <property type="match status" value="1"/>
</dbReference>
<evidence type="ECO:0000313" key="4">
    <source>
        <dbReference type="EMBL" id="AZU04590.1"/>
    </source>
</evidence>
<dbReference type="Pfam" id="PF23666">
    <property type="entry name" value="Rcc01698_C"/>
    <property type="match status" value="1"/>
</dbReference>
<feature type="domain" description="Rcc01698-like C-terminal" evidence="3">
    <location>
        <begin position="1026"/>
        <end position="1121"/>
    </location>
</feature>
<gene>
    <name evidence="4" type="ORF">X907_2067</name>
</gene>
<evidence type="ECO:0000259" key="3">
    <source>
        <dbReference type="Pfam" id="PF23666"/>
    </source>
</evidence>
<evidence type="ECO:0000259" key="1">
    <source>
        <dbReference type="Pfam" id="PF13547"/>
    </source>
</evidence>
<proteinExistence type="predicted"/>
<dbReference type="KEGG" id="gak:X907_2067"/>
<dbReference type="InterPro" id="IPR017853">
    <property type="entry name" value="GH"/>
</dbReference>
<sequence>MAQMAFAAGARLAAGALRTLAAQGVARLFSAGGREPARPDGLDIQTSTEGSPVPRIYGRMRLAGQVIWASRFRETRVKEQRSGKGAGGSTRSYAYSVSFAVALCEGPIAGVGRVWANGAPLDTGRVTMRVHAGTEGQLPDPLIAMIEGVEAAPAYKGLAYVVFEDLPLDDFGLRIPQLNFEVLGGGDAPEAGSLESLIEGVCLIPASGEFAYASQPVMREIADGRDAPENVHILRADTNIEAALDDLAMRLPECRSVALVTAWIGTDLRCGECQIRPGIESFDKITRPHAWRAGGVNREHAHLISGGPEKPVYGGTPSDRSVIEAIQLLKSRGYRIVLYPFILMDVPQGNGLPDPYGGAEQAVFPWRGRITCHPAPGQPGSVDASSAAAAQVASFFGSASASHFSTSSGQVHYSGPNEWRFSRFILHHAALAAAAGGVDAFLIGSEMRGLTTIRSASGVYPATAHLKTLAGQVRALLGAGCKLSYAADWSEYWGHAPGGGERRFHLDPLWADANIDFIGLDWYIPLADWRDGAGHLDALAGFTSTHDPAYLVSQVEGGEGFDWYYASPADRESQTRTPITDGQGEPWIWRYKDLRSWWSEAHHERDASGTRLAQPTAWVPRSKPFTFIEYGCPAVDKGANQPNVFIDPKSSESFAPYFSRGTRDDVVQRRYIEALMGYWQGANNPVSPLYGGPMIDLGLSHAWTWDARPFPEFPALSTVWDDGANWQLGHWLTGRAGQASLARIVQDVAARAGLDAVDTTRLDGLVAGLVIDGGERARDVLVRLGALYGFDMVDRANGVAAWPRSALAVTSLDASHCLRAGNAPPLVITHEAAAGRVREVRIAHIADDEAYSPAIASARGLDAAVEGVAEFGLRILADTGQAQGWAQGLLRSDEAGALGVDLTLPPSLMAVEAGDTLILSGETGMDAPLMVASLEGVAARQAALVTAAARDPVLAGTQPSSREPDQAPPSRPVLVALDLPVLPGETSERGGLWVAAFAAPWPGPLTLYAGPDASSVAPVLELEQPASLGRLTADLPAGFEGRWDRASVLDITLFDGALESVAPLSALSGVNQLAVEGADGWEIIQFASAELVAPSQWRLRDLVRGIGGSAIGGAPSGARVVVLDGAGAVLPLDANALGARLTLIAVPPGRSLDDVSARQVEALYEGVEYRPLSPVHLKAVWQGDELALSWIRRTRLEGDAWGVGEVALGEAQELYRVEISDDAGALLWTGESTLPSMLVPSETALELPAGAYWQVAQTSARTGPGRPAQGTLPAPLP</sequence>
<keyword evidence="5" id="KW-1185">Reference proteome</keyword>
<dbReference type="InterPro" id="IPR032876">
    <property type="entry name" value="J_dom"/>
</dbReference>
<dbReference type="SUPFAM" id="SSF51445">
    <property type="entry name" value="(Trans)glycosidases"/>
    <property type="match status" value="1"/>
</dbReference>
<dbReference type="CDD" id="cd19607">
    <property type="entry name" value="GTA_TIM-barrel-like"/>
    <property type="match status" value="1"/>
</dbReference>
<dbReference type="Pfam" id="PF13547">
    <property type="entry name" value="GTA_TIM"/>
    <property type="match status" value="1"/>
</dbReference>
<dbReference type="Proteomes" id="UP000286954">
    <property type="component" value="Chromosome"/>
</dbReference>